<protein>
    <submittedName>
        <fullName evidence="2">Uncharacterized protein</fullName>
    </submittedName>
</protein>
<evidence type="ECO:0000313" key="2">
    <source>
        <dbReference type="EMBL" id="QCE14555.1"/>
    </source>
</evidence>
<dbReference type="EMBL" id="CP039355">
    <property type="protein sequence ID" value="QCE14555.1"/>
    <property type="molecule type" value="Genomic_DNA"/>
</dbReference>
<proteinExistence type="predicted"/>
<evidence type="ECO:0000313" key="3">
    <source>
        <dbReference type="Proteomes" id="UP000501690"/>
    </source>
</evidence>
<dbReference type="AlphaFoldDB" id="A0A4D6NQK5"/>
<gene>
    <name evidence="2" type="ORF">DEO72_LG11g1558</name>
</gene>
<name>A0A4D6NQK5_VIGUN</name>
<reference evidence="2 3" key="1">
    <citation type="submission" date="2019-04" db="EMBL/GenBank/DDBJ databases">
        <title>An improved genome assembly and genetic linkage map for asparagus bean, Vigna unguiculata ssp. sesquipedialis.</title>
        <authorList>
            <person name="Xia Q."/>
            <person name="Zhang R."/>
            <person name="Dong Y."/>
        </authorList>
    </citation>
    <scope>NUCLEOTIDE SEQUENCE [LARGE SCALE GENOMIC DNA]</scope>
    <source>
        <tissue evidence="2">Leaf</tissue>
    </source>
</reference>
<dbReference type="Proteomes" id="UP000501690">
    <property type="component" value="Linkage Group LG11"/>
</dbReference>
<accession>A0A4D6NQK5</accession>
<sequence length="133" mass="14732">MRDSPTVCSFLRRQPMCTIMPSTIDADSRPPSLHLNARTTDQHRTPSSFVPANRRSNTCSNIKGTTARPSTRVEHAAHHRQPLMLSITTLKSFSSPLFRNSSGISTLALDERGAFNLKLGSHHHLQTTAAKRT</sequence>
<organism evidence="2 3">
    <name type="scientific">Vigna unguiculata</name>
    <name type="common">Cowpea</name>
    <dbReference type="NCBI Taxonomy" id="3917"/>
    <lineage>
        <taxon>Eukaryota</taxon>
        <taxon>Viridiplantae</taxon>
        <taxon>Streptophyta</taxon>
        <taxon>Embryophyta</taxon>
        <taxon>Tracheophyta</taxon>
        <taxon>Spermatophyta</taxon>
        <taxon>Magnoliopsida</taxon>
        <taxon>eudicotyledons</taxon>
        <taxon>Gunneridae</taxon>
        <taxon>Pentapetalae</taxon>
        <taxon>rosids</taxon>
        <taxon>fabids</taxon>
        <taxon>Fabales</taxon>
        <taxon>Fabaceae</taxon>
        <taxon>Papilionoideae</taxon>
        <taxon>50 kb inversion clade</taxon>
        <taxon>NPAAA clade</taxon>
        <taxon>indigoferoid/millettioid clade</taxon>
        <taxon>Phaseoleae</taxon>
        <taxon>Vigna</taxon>
    </lineage>
</organism>
<feature type="region of interest" description="Disordered" evidence="1">
    <location>
        <begin position="26"/>
        <end position="69"/>
    </location>
</feature>
<keyword evidence="3" id="KW-1185">Reference proteome</keyword>
<feature type="compositionally biased region" description="Polar residues" evidence="1">
    <location>
        <begin position="45"/>
        <end position="69"/>
    </location>
</feature>
<evidence type="ECO:0000256" key="1">
    <source>
        <dbReference type="SAM" id="MobiDB-lite"/>
    </source>
</evidence>